<evidence type="ECO:0000313" key="2">
    <source>
        <dbReference type="Proteomes" id="UP000000445"/>
    </source>
</evidence>
<accession>B9KB54</accession>
<sequence>MMKKAIVFLLFLTVFFLNETFDVSDKLHPFFYRVSFPFLKLRASIEDVILKLKNKIYPGDIYVGSKSVGGLFFVTGRGDGYFYILGEVQEGSLVLDPFERRFLGIVVEKGPLSKVETVFSEDFVERVRIENASSSVVGVLKGGAVPRVSILEDVDVTGWKVFLEDEKWNVALKDFLFVGTVAGYDGGYFLLNAEKDLPDRVAVVGVVE</sequence>
<name>B9KB54_THENN</name>
<dbReference type="EMBL" id="CP000916">
    <property type="protein sequence ID" value="ACM22250.1"/>
    <property type="molecule type" value="Genomic_DNA"/>
</dbReference>
<dbReference type="KEGG" id="tna:CTN_0074"/>
<organism evidence="1 2">
    <name type="scientific">Thermotoga neapolitana (strain ATCC 49049 / DSM 4359 / NBRC 107923 / NS-E)</name>
    <dbReference type="NCBI Taxonomy" id="309803"/>
    <lineage>
        <taxon>Bacteria</taxon>
        <taxon>Thermotogati</taxon>
        <taxon>Thermotogota</taxon>
        <taxon>Thermotogae</taxon>
        <taxon>Thermotogales</taxon>
        <taxon>Thermotogaceae</taxon>
        <taxon>Thermotoga</taxon>
    </lineage>
</organism>
<keyword evidence="2" id="KW-1185">Reference proteome</keyword>
<reference evidence="1 2" key="1">
    <citation type="journal article" date="2009" name="Biosci. Biotechnol. Biochem.">
        <title>WeGAS: a web-based microbial genome annotation system.</title>
        <authorList>
            <person name="Lee D."/>
            <person name="Seo H."/>
            <person name="Park C."/>
            <person name="Park K."/>
        </authorList>
    </citation>
    <scope>NUCLEOTIDE SEQUENCE [LARGE SCALE GENOMIC DNA]</scope>
    <source>
        <strain evidence="2">ATCC 49049 / DSM 4359 / NBRC 107923 / NS-E</strain>
    </source>
</reference>
<dbReference type="AlphaFoldDB" id="B9KB54"/>
<dbReference type="Proteomes" id="UP000000445">
    <property type="component" value="Chromosome"/>
</dbReference>
<evidence type="ECO:0000313" key="1">
    <source>
        <dbReference type="EMBL" id="ACM22250.1"/>
    </source>
</evidence>
<proteinExistence type="predicted"/>
<gene>
    <name evidence="1" type="ordered locus">CTN_0074</name>
</gene>
<protein>
    <submittedName>
        <fullName evidence="1">Uncharacterized protein</fullName>
    </submittedName>
</protein>
<dbReference type="HOGENOM" id="CLU_1325845_0_0_0"/>
<dbReference type="STRING" id="309803.CTN_0074"/>